<dbReference type="STRING" id="1229662.W3X870"/>
<dbReference type="AlphaFoldDB" id="W3X870"/>
<proteinExistence type="predicted"/>
<name>W3X870_PESFW</name>
<dbReference type="HOGENOM" id="CLU_1555794_0_0_1"/>
<dbReference type="SUPFAM" id="SSF51011">
    <property type="entry name" value="Glycosyl hydrolase domain"/>
    <property type="match status" value="1"/>
</dbReference>
<dbReference type="InParanoid" id="W3X870"/>
<dbReference type="KEGG" id="pfy:PFICI_06383"/>
<evidence type="ECO:0008006" key="3">
    <source>
        <dbReference type="Google" id="ProtNLM"/>
    </source>
</evidence>
<organism evidence="1 2">
    <name type="scientific">Pestalotiopsis fici (strain W106-1 / CGMCC3.15140)</name>
    <dbReference type="NCBI Taxonomy" id="1229662"/>
    <lineage>
        <taxon>Eukaryota</taxon>
        <taxon>Fungi</taxon>
        <taxon>Dikarya</taxon>
        <taxon>Ascomycota</taxon>
        <taxon>Pezizomycotina</taxon>
        <taxon>Sordariomycetes</taxon>
        <taxon>Xylariomycetidae</taxon>
        <taxon>Amphisphaeriales</taxon>
        <taxon>Sporocadaceae</taxon>
        <taxon>Pestalotiopsis</taxon>
    </lineage>
</organism>
<dbReference type="Proteomes" id="UP000030651">
    <property type="component" value="Unassembled WGS sequence"/>
</dbReference>
<reference evidence="2" key="1">
    <citation type="journal article" date="2015" name="BMC Genomics">
        <title>Genomic and transcriptomic analysis of the endophytic fungus Pestalotiopsis fici reveals its lifestyle and high potential for synthesis of natural products.</title>
        <authorList>
            <person name="Wang X."/>
            <person name="Zhang X."/>
            <person name="Liu L."/>
            <person name="Xiang M."/>
            <person name="Wang W."/>
            <person name="Sun X."/>
            <person name="Che Y."/>
            <person name="Guo L."/>
            <person name="Liu G."/>
            <person name="Guo L."/>
            <person name="Wang C."/>
            <person name="Yin W.B."/>
            <person name="Stadler M."/>
            <person name="Zhang X."/>
            <person name="Liu X."/>
        </authorList>
    </citation>
    <scope>NUCLEOTIDE SEQUENCE [LARGE SCALE GENOMIC DNA]</scope>
    <source>
        <strain evidence="2">W106-1 / CGMCC3.15140</strain>
    </source>
</reference>
<dbReference type="GeneID" id="19271396"/>
<dbReference type="Gene3D" id="2.60.40.1180">
    <property type="entry name" value="Golgi alpha-mannosidase II"/>
    <property type="match status" value="1"/>
</dbReference>
<dbReference type="EMBL" id="KI912112">
    <property type="protein sequence ID" value="ETS81381.1"/>
    <property type="molecule type" value="Genomic_DNA"/>
</dbReference>
<protein>
    <recommendedName>
        <fullName evidence="3">Alpha-galactosidase</fullName>
    </recommendedName>
</protein>
<dbReference type="InterPro" id="IPR013780">
    <property type="entry name" value="Glyco_hydro_b"/>
</dbReference>
<sequence>MPVEPWFVPLAYAFILLGDNFGHPCVSWSHVYNKREMNEYPSPRNNASIVPRLMLARKFWAYGKTIVSYNDSGSRMSIIRTGRGTQLSDSPHALMVVLLNTHPTDIEFVQLDVGLWNVDTIWKDVTQQTAGLVEIINSNGSGVGTFGVMSRTVSVYVNCNDPNYVEVEQFWL</sequence>
<accession>W3X870</accession>
<evidence type="ECO:0000313" key="1">
    <source>
        <dbReference type="EMBL" id="ETS81381.1"/>
    </source>
</evidence>
<gene>
    <name evidence="1" type="ORF">PFICI_06383</name>
</gene>
<dbReference type="RefSeq" id="XP_007833155.1">
    <property type="nucleotide sequence ID" value="XM_007834964.1"/>
</dbReference>
<evidence type="ECO:0000313" key="2">
    <source>
        <dbReference type="Proteomes" id="UP000030651"/>
    </source>
</evidence>
<keyword evidence="2" id="KW-1185">Reference proteome</keyword>
<dbReference type="OrthoDB" id="550577at2759"/>